<dbReference type="Proteomes" id="UP000887565">
    <property type="component" value="Unplaced"/>
</dbReference>
<sequence length="138" mass="14367">MVDGQMTDHVTENFTTLKPKRSRSSGGGSLNVAVALEDEKSTFSRAAPGRASAVLTVQAWFTFFAWRSFGSGTARFTRSSGLSLKKRSKSAYGSSIGAGLASTARSFTGRAFLSGVAGFAGQAFWSFGSFAAGSVGAR</sequence>
<keyword evidence="2" id="KW-1185">Reference proteome</keyword>
<protein>
    <submittedName>
        <fullName evidence="3">Uncharacterized protein</fullName>
    </submittedName>
</protein>
<proteinExistence type="predicted"/>
<organism evidence="2 3">
    <name type="scientific">Romanomermis culicivorax</name>
    <name type="common">Nematode worm</name>
    <dbReference type="NCBI Taxonomy" id="13658"/>
    <lineage>
        <taxon>Eukaryota</taxon>
        <taxon>Metazoa</taxon>
        <taxon>Ecdysozoa</taxon>
        <taxon>Nematoda</taxon>
        <taxon>Enoplea</taxon>
        <taxon>Dorylaimia</taxon>
        <taxon>Mermithida</taxon>
        <taxon>Mermithoidea</taxon>
        <taxon>Mermithidae</taxon>
        <taxon>Romanomermis</taxon>
    </lineage>
</organism>
<feature type="region of interest" description="Disordered" evidence="1">
    <location>
        <begin position="1"/>
        <end position="28"/>
    </location>
</feature>
<name>A0A915HIP7_ROMCU</name>
<evidence type="ECO:0000313" key="3">
    <source>
        <dbReference type="WBParaSite" id="nRc.2.0.1.t01460-RA"/>
    </source>
</evidence>
<accession>A0A915HIP7</accession>
<dbReference type="AlphaFoldDB" id="A0A915HIP7"/>
<evidence type="ECO:0000256" key="1">
    <source>
        <dbReference type="SAM" id="MobiDB-lite"/>
    </source>
</evidence>
<reference evidence="3" key="1">
    <citation type="submission" date="2022-11" db="UniProtKB">
        <authorList>
            <consortium name="WormBaseParasite"/>
        </authorList>
    </citation>
    <scope>IDENTIFICATION</scope>
</reference>
<dbReference type="WBParaSite" id="nRc.2.0.1.t01460-RA">
    <property type="protein sequence ID" value="nRc.2.0.1.t01460-RA"/>
    <property type="gene ID" value="nRc.2.0.1.g01460"/>
</dbReference>
<evidence type="ECO:0000313" key="2">
    <source>
        <dbReference type="Proteomes" id="UP000887565"/>
    </source>
</evidence>